<dbReference type="HOGENOM" id="CLU_3383368_0_0_10"/>
<gene>
    <name evidence="1" type="ordered locus">Pedsa_3741</name>
</gene>
<dbReference type="EMBL" id="CP002545">
    <property type="protein sequence ID" value="ADY54270.1"/>
    <property type="molecule type" value="Genomic_DNA"/>
</dbReference>
<sequence>MSLMSKVNFKNALPLLHEGEGAQRADEGYRSPY</sequence>
<dbReference type="AlphaFoldDB" id="F0S6E4"/>
<accession>F0S6E4</accession>
<keyword evidence="2" id="KW-1185">Reference proteome</keyword>
<evidence type="ECO:0000313" key="1">
    <source>
        <dbReference type="EMBL" id="ADY54270.1"/>
    </source>
</evidence>
<evidence type="ECO:0000313" key="2">
    <source>
        <dbReference type="Proteomes" id="UP000000310"/>
    </source>
</evidence>
<protein>
    <submittedName>
        <fullName evidence="1">Uncharacterized protein</fullName>
    </submittedName>
</protein>
<proteinExistence type="predicted"/>
<name>F0S6E4_PSESL</name>
<reference evidence="2" key="2">
    <citation type="submission" date="2011-02" db="EMBL/GenBank/DDBJ databases">
        <title>The complete genome of Pedobacter saltans DSM 12145.</title>
        <authorList>
            <consortium name="US DOE Joint Genome Institute (JGI-PGF)"/>
            <person name="Lucas S."/>
            <person name="Copeland A."/>
            <person name="Lapidus A."/>
            <person name="Bruce D."/>
            <person name="Goodwin L."/>
            <person name="Pitluck S."/>
            <person name="Kyrpides N."/>
            <person name="Mavromatis K."/>
            <person name="Pagani I."/>
            <person name="Ivanova N."/>
            <person name="Ovchinnikova G."/>
            <person name="Lu M."/>
            <person name="Detter J.C."/>
            <person name="Han C."/>
            <person name="Land M."/>
            <person name="Hauser L."/>
            <person name="Markowitz V."/>
            <person name="Cheng J.-F."/>
            <person name="Hugenholtz P."/>
            <person name="Woyke T."/>
            <person name="Wu D."/>
            <person name="Tindall B."/>
            <person name="Pomrenke H.G."/>
            <person name="Brambilla E."/>
            <person name="Klenk H.-P."/>
            <person name="Eisen J.A."/>
        </authorList>
    </citation>
    <scope>NUCLEOTIDE SEQUENCE [LARGE SCALE GENOMIC DNA]</scope>
    <source>
        <strain evidence="2">ATCC 51119 / DSM 12145 / JCM 21818 / LMG 10337 / NBRC 100064 / NCIMB 13643</strain>
    </source>
</reference>
<organism evidence="1 2">
    <name type="scientific">Pseudopedobacter saltans (strain ATCC 51119 / DSM 12145 / JCM 21818 / CCUG 39354 / LMG 10337 / NBRC 100064 / NCIMB 13643)</name>
    <name type="common">Pedobacter saltans</name>
    <dbReference type="NCBI Taxonomy" id="762903"/>
    <lineage>
        <taxon>Bacteria</taxon>
        <taxon>Pseudomonadati</taxon>
        <taxon>Bacteroidota</taxon>
        <taxon>Sphingobacteriia</taxon>
        <taxon>Sphingobacteriales</taxon>
        <taxon>Sphingobacteriaceae</taxon>
        <taxon>Pseudopedobacter</taxon>
    </lineage>
</organism>
<reference evidence="1 2" key="1">
    <citation type="journal article" date="2011" name="Stand. Genomic Sci.">
        <title>Complete genome sequence of the gliding, heparinolytic Pedobacter saltans type strain (113).</title>
        <authorList>
            <person name="Liolios K."/>
            <person name="Sikorski J."/>
            <person name="Lu M."/>
            <person name="Nolan M."/>
            <person name="Lapidus A."/>
            <person name="Lucas S."/>
            <person name="Hammon N."/>
            <person name="Deshpande S."/>
            <person name="Cheng J.F."/>
            <person name="Tapia R."/>
            <person name="Han C."/>
            <person name="Goodwin L."/>
            <person name="Pitluck S."/>
            <person name="Huntemann M."/>
            <person name="Ivanova N."/>
            <person name="Pagani I."/>
            <person name="Mavromatis K."/>
            <person name="Ovchinikova G."/>
            <person name="Pati A."/>
            <person name="Chen A."/>
            <person name="Palaniappan K."/>
            <person name="Land M."/>
            <person name="Hauser L."/>
            <person name="Brambilla E.M."/>
            <person name="Kotsyurbenko O."/>
            <person name="Rohde M."/>
            <person name="Tindall B.J."/>
            <person name="Abt B."/>
            <person name="Goker M."/>
            <person name="Detter J.C."/>
            <person name="Woyke T."/>
            <person name="Bristow J."/>
            <person name="Eisen J.A."/>
            <person name="Markowitz V."/>
            <person name="Hugenholtz P."/>
            <person name="Klenk H.P."/>
            <person name="Kyrpides N.C."/>
        </authorList>
    </citation>
    <scope>NUCLEOTIDE SEQUENCE [LARGE SCALE GENOMIC DNA]</scope>
    <source>
        <strain evidence="2">ATCC 51119 / DSM 12145 / JCM 21818 / LMG 10337 / NBRC 100064 / NCIMB 13643</strain>
    </source>
</reference>
<dbReference type="KEGG" id="psn:Pedsa_3741"/>
<dbReference type="Proteomes" id="UP000000310">
    <property type="component" value="Chromosome"/>
</dbReference>